<gene>
    <name evidence="1" type="ORF">HUJ06_001726</name>
</gene>
<comment type="caution">
    <text evidence="1">The sequence shown here is derived from an EMBL/GenBank/DDBJ whole genome shotgun (WGS) entry which is preliminary data.</text>
</comment>
<reference evidence="1 2" key="1">
    <citation type="journal article" date="2020" name="Mol. Biol. Evol.">
        <title>Distinct Expression and Methylation Patterns for Genes with Different Fates following a Single Whole-Genome Duplication in Flowering Plants.</title>
        <authorList>
            <person name="Shi T."/>
            <person name="Rahmani R.S."/>
            <person name="Gugger P.F."/>
            <person name="Wang M."/>
            <person name="Li H."/>
            <person name="Zhang Y."/>
            <person name="Li Z."/>
            <person name="Wang Q."/>
            <person name="Van de Peer Y."/>
            <person name="Marchal K."/>
            <person name="Chen J."/>
        </authorList>
    </citation>
    <scope>NUCLEOTIDE SEQUENCE [LARGE SCALE GENOMIC DNA]</scope>
    <source>
        <tissue evidence="1">Leaf</tissue>
    </source>
</reference>
<proteinExistence type="predicted"/>
<evidence type="ECO:0000313" key="1">
    <source>
        <dbReference type="EMBL" id="DAD43496.1"/>
    </source>
</evidence>
<keyword evidence="2" id="KW-1185">Reference proteome</keyword>
<protein>
    <submittedName>
        <fullName evidence="1">Uncharacterized protein</fullName>
    </submittedName>
</protein>
<name>A0A822ZKG4_NELNU</name>
<dbReference type="Proteomes" id="UP000607653">
    <property type="component" value="Unassembled WGS sequence"/>
</dbReference>
<accession>A0A822ZKG4</accession>
<evidence type="ECO:0000313" key="2">
    <source>
        <dbReference type="Proteomes" id="UP000607653"/>
    </source>
</evidence>
<organism evidence="1 2">
    <name type="scientific">Nelumbo nucifera</name>
    <name type="common">Sacred lotus</name>
    <dbReference type="NCBI Taxonomy" id="4432"/>
    <lineage>
        <taxon>Eukaryota</taxon>
        <taxon>Viridiplantae</taxon>
        <taxon>Streptophyta</taxon>
        <taxon>Embryophyta</taxon>
        <taxon>Tracheophyta</taxon>
        <taxon>Spermatophyta</taxon>
        <taxon>Magnoliopsida</taxon>
        <taxon>Proteales</taxon>
        <taxon>Nelumbonaceae</taxon>
        <taxon>Nelumbo</taxon>
    </lineage>
</organism>
<sequence>MTKKTHFKEQYYIEPDNESHYTSTALPHTKNLTQLLSCLLLGWGGGINSILQTLHYNTHS</sequence>
<dbReference type="AlphaFoldDB" id="A0A822ZKG4"/>
<dbReference type="EMBL" id="DUZY01000006">
    <property type="protein sequence ID" value="DAD43496.1"/>
    <property type="molecule type" value="Genomic_DNA"/>
</dbReference>